<sequence>MASFLFQASLAVSGLVGSALGSALSIRGHDRPGHGNCPPFNNGTFEIHQWQLYPDMARFDFHTCLLYISSLFNGTLVTYDPYAATTISITSFPGISDVYDEHASGIHLSPTTGILSLVIDAQPAFLTGGANTSGDYWLIKYSTRSRRELWRANLTSATDAKWSGFQDVAVDRRGNSYVIGTYPSSILRVDASGHELFPWVPPATPNTTVHGYTGVASLPDRDLLLVVDSNNVPEELSEGDSLLWRFDMRDAVGRPERIRVLPEGTKLGVPDAIHLPERYGGRVMLLSLNYVGVTVLRSRDGWRTAEFRGIWRSDFPAFFQRIIPSTVQIGEKLFAVGQRFPGEIVAGTKGGNQSDFPFFDITAEVESLLA</sequence>
<evidence type="ECO:0008006" key="4">
    <source>
        <dbReference type="Google" id="ProtNLM"/>
    </source>
</evidence>
<gene>
    <name evidence="2" type="ORF">B0T18DRAFT_447375</name>
</gene>
<comment type="caution">
    <text evidence="2">The sequence shown here is derived from an EMBL/GenBank/DDBJ whole genome shotgun (WGS) entry which is preliminary data.</text>
</comment>
<keyword evidence="1" id="KW-0732">Signal</keyword>
<evidence type="ECO:0000313" key="3">
    <source>
        <dbReference type="Proteomes" id="UP001172155"/>
    </source>
</evidence>
<dbReference type="AlphaFoldDB" id="A0AA40EWS0"/>
<dbReference type="EMBL" id="JAUKUD010000004">
    <property type="protein sequence ID" value="KAK0746995.1"/>
    <property type="molecule type" value="Genomic_DNA"/>
</dbReference>
<reference evidence="2" key="1">
    <citation type="submission" date="2023-06" db="EMBL/GenBank/DDBJ databases">
        <title>Genome-scale phylogeny and comparative genomics of the fungal order Sordariales.</title>
        <authorList>
            <consortium name="Lawrence Berkeley National Laboratory"/>
            <person name="Hensen N."/>
            <person name="Bonometti L."/>
            <person name="Westerberg I."/>
            <person name="Brannstrom I.O."/>
            <person name="Guillou S."/>
            <person name="Cros-Aarteil S."/>
            <person name="Calhoun S."/>
            <person name="Haridas S."/>
            <person name="Kuo A."/>
            <person name="Mondo S."/>
            <person name="Pangilinan J."/>
            <person name="Riley R."/>
            <person name="LaButti K."/>
            <person name="Andreopoulos B."/>
            <person name="Lipzen A."/>
            <person name="Chen C."/>
            <person name="Yanf M."/>
            <person name="Daum C."/>
            <person name="Ng V."/>
            <person name="Clum A."/>
            <person name="Steindorff A."/>
            <person name="Ohm R."/>
            <person name="Martin F."/>
            <person name="Silar P."/>
            <person name="Natvig D."/>
            <person name="Lalanne C."/>
            <person name="Gautier V."/>
            <person name="Ament-velasquez S.L."/>
            <person name="Kruys A."/>
            <person name="Hutchinson M.I."/>
            <person name="Powell A.J."/>
            <person name="Barry K."/>
            <person name="Miller A.N."/>
            <person name="Grigoriev I.V."/>
            <person name="Debuchy R."/>
            <person name="Gladieux P."/>
            <person name="Thoren M.H."/>
            <person name="Johannesson H."/>
        </authorList>
    </citation>
    <scope>NUCLEOTIDE SEQUENCE</scope>
    <source>
        <strain evidence="2">SMH3187-1</strain>
    </source>
</reference>
<accession>A0AA40EWS0</accession>
<dbReference type="InterPro" id="IPR054550">
    <property type="entry name" value="Mala_s_1-like"/>
</dbReference>
<dbReference type="CDD" id="cd12811">
    <property type="entry name" value="MALA"/>
    <property type="match status" value="1"/>
</dbReference>
<name>A0AA40EWS0_9PEZI</name>
<protein>
    <recommendedName>
        <fullName evidence="4">TRI14-like protein</fullName>
    </recommendedName>
</protein>
<keyword evidence="3" id="KW-1185">Reference proteome</keyword>
<dbReference type="Proteomes" id="UP001172155">
    <property type="component" value="Unassembled WGS sequence"/>
</dbReference>
<evidence type="ECO:0000313" key="2">
    <source>
        <dbReference type="EMBL" id="KAK0746995.1"/>
    </source>
</evidence>
<proteinExistence type="predicted"/>
<dbReference type="SUPFAM" id="SSF63829">
    <property type="entry name" value="Calcium-dependent phosphotriesterase"/>
    <property type="match status" value="1"/>
</dbReference>
<feature type="signal peptide" evidence="1">
    <location>
        <begin position="1"/>
        <end position="21"/>
    </location>
</feature>
<organism evidence="2 3">
    <name type="scientific">Schizothecium vesticola</name>
    <dbReference type="NCBI Taxonomy" id="314040"/>
    <lineage>
        <taxon>Eukaryota</taxon>
        <taxon>Fungi</taxon>
        <taxon>Dikarya</taxon>
        <taxon>Ascomycota</taxon>
        <taxon>Pezizomycotina</taxon>
        <taxon>Sordariomycetes</taxon>
        <taxon>Sordariomycetidae</taxon>
        <taxon>Sordariales</taxon>
        <taxon>Schizotheciaceae</taxon>
        <taxon>Schizothecium</taxon>
    </lineage>
</organism>
<evidence type="ECO:0000256" key="1">
    <source>
        <dbReference type="SAM" id="SignalP"/>
    </source>
</evidence>
<feature type="chain" id="PRO_5041212004" description="TRI14-like protein" evidence="1">
    <location>
        <begin position="22"/>
        <end position="370"/>
    </location>
</feature>